<dbReference type="InterPro" id="IPR039424">
    <property type="entry name" value="SBP_5"/>
</dbReference>
<dbReference type="PIRSF" id="PIRSF002741">
    <property type="entry name" value="MppA"/>
    <property type="match status" value="1"/>
</dbReference>
<dbReference type="GO" id="GO:0042597">
    <property type="term" value="C:periplasmic space"/>
    <property type="evidence" value="ECO:0007669"/>
    <property type="project" value="UniProtKB-ARBA"/>
</dbReference>
<dbReference type="AlphaFoldDB" id="A0A381NMZ2"/>
<name>A0A381NMZ2_9ZZZZ</name>
<dbReference type="Pfam" id="PF00496">
    <property type="entry name" value="SBP_bac_5"/>
    <property type="match status" value="1"/>
</dbReference>
<sequence length="499" mass="54674">MKKLHIFVAAASVAMLSITSAHASSGTFRVAHDIGMGAEAINVDPASQGRFWQVTEKTMSRLVRPALNGEPEPNLATEWSANDSATEWIFKLREGVKFHDGSDFDAADVVYTLEHIRDPEFDSPAAAVIGMVDTIEAIDPLTVKMTLSAPYADLALQLMDYRMRMIPEGSADTIGVTGIGTGPFIQVTLDPVGTTVLKANPDYWEGPPGVETIEVIGIADSQARVQALLSGQIDILGYGDLSGQQLPLFENNSKFKVITVPTGDWLGIAFRTDTEPFTDARVRKAVRIATDRQAIVDLVLGPGGGVVSCDHPVWSGDQYRAPFDCPQQIDEAKRLLAEAGYPDGIEFDLVTSDLKAAWIDMVQVYQQQVAQAGIKVNIVKAPADGFWGEVWMKEPVVTTGWGQRPADQILNEAYRGGAPWNETYWNDPDFDKALDQARQELDFEKRKALYHQLQSILYERGGSFIPLHTNQAVATTARVSGLQPVFTDAVQYHLIHVSD</sequence>
<dbReference type="InterPro" id="IPR000914">
    <property type="entry name" value="SBP_5_dom"/>
</dbReference>
<dbReference type="InterPro" id="IPR030678">
    <property type="entry name" value="Peptide/Ni-bd"/>
</dbReference>
<dbReference type="Gene3D" id="3.10.105.10">
    <property type="entry name" value="Dipeptide-binding Protein, Domain 3"/>
    <property type="match status" value="1"/>
</dbReference>
<proteinExistence type="predicted"/>
<accession>A0A381NMZ2</accession>
<dbReference type="GO" id="GO:0015833">
    <property type="term" value="P:peptide transport"/>
    <property type="evidence" value="ECO:0007669"/>
    <property type="project" value="TreeGrafter"/>
</dbReference>
<dbReference type="GO" id="GO:0043190">
    <property type="term" value="C:ATP-binding cassette (ABC) transporter complex"/>
    <property type="evidence" value="ECO:0007669"/>
    <property type="project" value="InterPro"/>
</dbReference>
<evidence type="ECO:0000259" key="1">
    <source>
        <dbReference type="Pfam" id="PF00496"/>
    </source>
</evidence>
<dbReference type="GO" id="GO:1904680">
    <property type="term" value="F:peptide transmembrane transporter activity"/>
    <property type="evidence" value="ECO:0007669"/>
    <property type="project" value="TreeGrafter"/>
</dbReference>
<dbReference type="SUPFAM" id="SSF53850">
    <property type="entry name" value="Periplasmic binding protein-like II"/>
    <property type="match status" value="1"/>
</dbReference>
<dbReference type="EMBL" id="UINC01000473">
    <property type="protein sequence ID" value="SUZ55982.1"/>
    <property type="molecule type" value="Genomic_DNA"/>
</dbReference>
<dbReference type="CDD" id="cd08503">
    <property type="entry name" value="PBP2_NikA_DppA_OppA_like_17"/>
    <property type="match status" value="1"/>
</dbReference>
<dbReference type="PANTHER" id="PTHR30290">
    <property type="entry name" value="PERIPLASMIC BINDING COMPONENT OF ABC TRANSPORTER"/>
    <property type="match status" value="1"/>
</dbReference>
<gene>
    <name evidence="2" type="ORF">METZ01_LOCUS8836</name>
</gene>
<reference evidence="2" key="1">
    <citation type="submission" date="2018-05" db="EMBL/GenBank/DDBJ databases">
        <authorList>
            <person name="Lanie J.A."/>
            <person name="Ng W.-L."/>
            <person name="Kazmierczak K.M."/>
            <person name="Andrzejewski T.M."/>
            <person name="Davidsen T.M."/>
            <person name="Wayne K.J."/>
            <person name="Tettelin H."/>
            <person name="Glass J.I."/>
            <person name="Rusch D."/>
            <person name="Podicherti R."/>
            <person name="Tsui H.-C.T."/>
            <person name="Winkler M.E."/>
        </authorList>
    </citation>
    <scope>NUCLEOTIDE SEQUENCE</scope>
</reference>
<feature type="domain" description="Solute-binding protein family 5" evidence="1">
    <location>
        <begin position="70"/>
        <end position="407"/>
    </location>
</feature>
<dbReference type="Gene3D" id="3.40.190.10">
    <property type="entry name" value="Periplasmic binding protein-like II"/>
    <property type="match status" value="1"/>
</dbReference>
<protein>
    <recommendedName>
        <fullName evidence="1">Solute-binding protein family 5 domain-containing protein</fullName>
    </recommendedName>
</protein>
<evidence type="ECO:0000313" key="2">
    <source>
        <dbReference type="EMBL" id="SUZ55982.1"/>
    </source>
</evidence>
<organism evidence="2">
    <name type="scientific">marine metagenome</name>
    <dbReference type="NCBI Taxonomy" id="408172"/>
    <lineage>
        <taxon>unclassified sequences</taxon>
        <taxon>metagenomes</taxon>
        <taxon>ecological metagenomes</taxon>
    </lineage>
</organism>